<dbReference type="HOGENOM" id="CLU_039650_0_0_1"/>
<comment type="caution">
    <text evidence="2">The sequence shown here is derived from an EMBL/GenBank/DDBJ whole genome shotgun (WGS) entry which is preliminary data.</text>
</comment>
<gene>
    <name evidence="2" type="ORF">A1O5_02552</name>
</gene>
<feature type="compositionally biased region" description="Basic and acidic residues" evidence="1">
    <location>
        <begin position="21"/>
        <end position="33"/>
    </location>
</feature>
<evidence type="ECO:0000256" key="1">
    <source>
        <dbReference type="SAM" id="MobiDB-lite"/>
    </source>
</evidence>
<proteinExistence type="predicted"/>
<evidence type="ECO:0000313" key="2">
    <source>
        <dbReference type="EMBL" id="EXJ74256.1"/>
    </source>
</evidence>
<dbReference type="EMBL" id="AMGX01000003">
    <property type="protein sequence ID" value="EXJ74256.1"/>
    <property type="molecule type" value="Genomic_DNA"/>
</dbReference>
<dbReference type="RefSeq" id="XP_007741356.1">
    <property type="nucleotide sequence ID" value="XM_007743166.1"/>
</dbReference>
<organism evidence="2 3">
    <name type="scientific">Cladophialophora psammophila CBS 110553</name>
    <dbReference type="NCBI Taxonomy" id="1182543"/>
    <lineage>
        <taxon>Eukaryota</taxon>
        <taxon>Fungi</taxon>
        <taxon>Dikarya</taxon>
        <taxon>Ascomycota</taxon>
        <taxon>Pezizomycotina</taxon>
        <taxon>Eurotiomycetes</taxon>
        <taxon>Chaetothyriomycetidae</taxon>
        <taxon>Chaetothyriales</taxon>
        <taxon>Herpotrichiellaceae</taxon>
        <taxon>Cladophialophora</taxon>
    </lineage>
</organism>
<feature type="region of interest" description="Disordered" evidence="1">
    <location>
        <begin position="1"/>
        <end position="33"/>
    </location>
</feature>
<sequence length="534" mass="60076">MSTEQPKAGPEVRFSSSRQWPGERHPTRWDVHDANESPAVTFLDRFRAALLHTEGAEDDASHDVDSVIDSSENMDENSVREYTYPVVMLSEVPIILPEEEMAQLQQSFFASFNHIFLDAVDVANWPSNPLPPYLQYALACLGAAASARASNTAAYAVANGTDPADVAAGLFIAGTRLWSVMLEVDNREARMLEAVIAASLLITYGVLSTDRAYRRMSSVLLCNVVTISRRLHLPEGCSPLYTSSELPEKDVTIKSSLMSYLLLLDTIHAVHYGLAPHFSRTELFIRMPSSNHQFRTLYNSLTHGYALPQDVRSREDGLLLLIVLLSDIIYTQRCHLSMPFFTDRQDGVADRSSSNRIPLRSPYVPLTSQSEYTRLSADLLAALCRWEQHFQRHVGTDVLALYYFVKLQLMCPELGKLPRLAGYGTASSFRESQRNPSPLVEQIDIPDKAMEFAWLVLDYCDGHSQAPERRSAVWLPVILFLSALVAWQKLHSRPIAGLKYGSLKVLSMYRDEIAKLPWPCCVEMTNTLDRLMKR</sequence>
<dbReference type="Proteomes" id="UP000019471">
    <property type="component" value="Unassembled WGS sequence"/>
</dbReference>
<protein>
    <recommendedName>
        <fullName evidence="4">Transcription factor domain-containing protein</fullName>
    </recommendedName>
</protein>
<evidence type="ECO:0008006" key="4">
    <source>
        <dbReference type="Google" id="ProtNLM"/>
    </source>
</evidence>
<dbReference type="OrthoDB" id="4109707at2759"/>
<dbReference type="eggNOG" id="ENOG502SHA6">
    <property type="taxonomic scope" value="Eukaryota"/>
</dbReference>
<keyword evidence="3" id="KW-1185">Reference proteome</keyword>
<evidence type="ECO:0000313" key="3">
    <source>
        <dbReference type="Proteomes" id="UP000019471"/>
    </source>
</evidence>
<dbReference type="AlphaFoldDB" id="W9XBF8"/>
<dbReference type="GeneID" id="19187283"/>
<reference evidence="2 3" key="1">
    <citation type="submission" date="2013-03" db="EMBL/GenBank/DDBJ databases">
        <title>The Genome Sequence of Cladophialophora psammophila CBS 110553.</title>
        <authorList>
            <consortium name="The Broad Institute Genomics Platform"/>
            <person name="Cuomo C."/>
            <person name="de Hoog S."/>
            <person name="Gorbushina A."/>
            <person name="Walker B."/>
            <person name="Young S.K."/>
            <person name="Zeng Q."/>
            <person name="Gargeya S."/>
            <person name="Fitzgerald M."/>
            <person name="Haas B."/>
            <person name="Abouelleil A."/>
            <person name="Allen A.W."/>
            <person name="Alvarado L."/>
            <person name="Arachchi H.M."/>
            <person name="Berlin A.M."/>
            <person name="Chapman S.B."/>
            <person name="Gainer-Dewar J."/>
            <person name="Goldberg J."/>
            <person name="Griggs A."/>
            <person name="Gujja S."/>
            <person name="Hansen M."/>
            <person name="Howarth C."/>
            <person name="Imamovic A."/>
            <person name="Ireland A."/>
            <person name="Larimer J."/>
            <person name="McCowan C."/>
            <person name="Murphy C."/>
            <person name="Pearson M."/>
            <person name="Poon T.W."/>
            <person name="Priest M."/>
            <person name="Roberts A."/>
            <person name="Saif S."/>
            <person name="Shea T."/>
            <person name="Sisk P."/>
            <person name="Sykes S."/>
            <person name="Wortman J."/>
            <person name="Nusbaum C."/>
            <person name="Birren B."/>
        </authorList>
    </citation>
    <scope>NUCLEOTIDE SEQUENCE [LARGE SCALE GENOMIC DNA]</scope>
    <source>
        <strain evidence="2 3">CBS 110553</strain>
    </source>
</reference>
<name>W9XBF8_9EURO</name>
<accession>W9XBF8</accession>